<keyword evidence="6" id="KW-0687">Ribonucleoprotein</keyword>
<evidence type="ECO:0000256" key="6">
    <source>
        <dbReference type="ARBA" id="ARBA00023274"/>
    </source>
</evidence>
<dbReference type="STRING" id="59895.A0A103YGR9"/>
<evidence type="ECO:0000256" key="4">
    <source>
        <dbReference type="ARBA" id="ARBA00022490"/>
    </source>
</evidence>
<keyword evidence="9" id="KW-1185">Reference proteome</keyword>
<evidence type="ECO:0000313" key="8">
    <source>
        <dbReference type="EMBL" id="KVI08824.1"/>
    </source>
</evidence>
<evidence type="ECO:0000313" key="9">
    <source>
        <dbReference type="Proteomes" id="UP000243975"/>
    </source>
</evidence>
<dbReference type="GO" id="GO:0022625">
    <property type="term" value="C:cytosolic large ribosomal subunit"/>
    <property type="evidence" value="ECO:0007669"/>
    <property type="project" value="TreeGrafter"/>
</dbReference>
<comment type="subcellular location">
    <subcellularLocation>
        <location evidence="1">Cytoplasm</location>
    </subcellularLocation>
</comment>
<dbReference type="Gene3D" id="3.30.420.100">
    <property type="match status" value="1"/>
</dbReference>
<sequence length="203" mass="23354">LRILNCYTNPLGWKDRLKERGAIKTPSIEASLIVNLCKDVRNLDDLFSLIIALGKGSYDVAAFETIVEILNIYVIITPYMLRMDELEDAKEALKDLPSRLCATFENLQVGRCKTYGMILMEDEQEKYQSHFSQYIKAGVDPENIEELYKKPFVLIQPQRKLEKQPPNEHKRFNLKKLTYDERKEKLIERLNAPSAAAGGADDE</sequence>
<evidence type="ECO:0000256" key="3">
    <source>
        <dbReference type="ARBA" id="ARBA00011113"/>
    </source>
</evidence>
<dbReference type="EMBL" id="LEKV01001087">
    <property type="protein sequence ID" value="KVI08824.1"/>
    <property type="molecule type" value="Genomic_DNA"/>
</dbReference>
<comment type="similarity">
    <text evidence="2">Belongs to the universal ribosomal protein uL18 family.</text>
</comment>
<dbReference type="GO" id="GO:0006412">
    <property type="term" value="P:translation"/>
    <property type="evidence" value="ECO:0007669"/>
    <property type="project" value="InterPro"/>
</dbReference>
<proteinExistence type="inferred from homology"/>
<dbReference type="GO" id="GO:0008097">
    <property type="term" value="F:5S rRNA binding"/>
    <property type="evidence" value="ECO:0007669"/>
    <property type="project" value="InterPro"/>
</dbReference>
<evidence type="ECO:0000256" key="1">
    <source>
        <dbReference type="ARBA" id="ARBA00004496"/>
    </source>
</evidence>
<keyword evidence="5 8" id="KW-0689">Ribosomal protein</keyword>
<organism evidence="8 9">
    <name type="scientific">Cynara cardunculus var. scolymus</name>
    <name type="common">Globe artichoke</name>
    <name type="synonym">Cynara scolymus</name>
    <dbReference type="NCBI Taxonomy" id="59895"/>
    <lineage>
        <taxon>Eukaryota</taxon>
        <taxon>Viridiplantae</taxon>
        <taxon>Streptophyta</taxon>
        <taxon>Embryophyta</taxon>
        <taxon>Tracheophyta</taxon>
        <taxon>Spermatophyta</taxon>
        <taxon>Magnoliopsida</taxon>
        <taxon>eudicotyledons</taxon>
        <taxon>Gunneridae</taxon>
        <taxon>Pentapetalae</taxon>
        <taxon>asterids</taxon>
        <taxon>campanulids</taxon>
        <taxon>Asterales</taxon>
        <taxon>Asteraceae</taxon>
        <taxon>Carduoideae</taxon>
        <taxon>Cardueae</taxon>
        <taxon>Carduinae</taxon>
        <taxon>Cynara</taxon>
    </lineage>
</organism>
<dbReference type="Proteomes" id="UP000243975">
    <property type="component" value="Unassembled WGS sequence"/>
</dbReference>
<reference evidence="8 9" key="1">
    <citation type="journal article" date="2016" name="Sci. Rep.">
        <title>The genome sequence of the outbreeding globe artichoke constructed de novo incorporating a phase-aware low-pass sequencing strategy of F1 progeny.</title>
        <authorList>
            <person name="Scaglione D."/>
            <person name="Reyes-Chin-Wo S."/>
            <person name="Acquadro A."/>
            <person name="Froenicke L."/>
            <person name="Portis E."/>
            <person name="Beitel C."/>
            <person name="Tirone M."/>
            <person name="Mauro R."/>
            <person name="Lo Monaco A."/>
            <person name="Mauromicale G."/>
            <person name="Faccioli P."/>
            <person name="Cattivelli L."/>
            <person name="Rieseberg L."/>
            <person name="Michelmore R."/>
            <person name="Lanteri S."/>
        </authorList>
    </citation>
    <scope>NUCLEOTIDE SEQUENCE [LARGE SCALE GENOMIC DNA]</scope>
    <source>
        <strain evidence="8">2C</strain>
    </source>
</reference>
<evidence type="ECO:0000256" key="5">
    <source>
        <dbReference type="ARBA" id="ARBA00022980"/>
    </source>
</evidence>
<evidence type="ECO:0000256" key="2">
    <source>
        <dbReference type="ARBA" id="ARBA00007116"/>
    </source>
</evidence>
<dbReference type="Pfam" id="PF14204">
    <property type="entry name" value="Ribosomal_L18_c"/>
    <property type="match status" value="1"/>
</dbReference>
<name>A0A103YGR9_CYNCS</name>
<dbReference type="PANTHER" id="PTHR23410:SF12">
    <property type="entry name" value="LARGE RIBOSOMAL SUBUNIT PROTEIN UL18"/>
    <property type="match status" value="1"/>
</dbReference>
<comment type="caution">
    <text evidence="8">The sequence shown here is derived from an EMBL/GenBank/DDBJ whole genome shotgun (WGS) entry which is preliminary data.</text>
</comment>
<accession>A0A103YGR9</accession>
<dbReference type="PANTHER" id="PTHR23410">
    <property type="entry name" value="RIBOSOMAL PROTEIN L5-RELATED"/>
    <property type="match status" value="1"/>
</dbReference>
<feature type="non-terminal residue" evidence="8">
    <location>
        <position position="1"/>
    </location>
</feature>
<evidence type="ECO:0000259" key="7">
    <source>
        <dbReference type="Pfam" id="PF14204"/>
    </source>
</evidence>
<dbReference type="GO" id="GO:0000027">
    <property type="term" value="P:ribosomal large subunit assembly"/>
    <property type="evidence" value="ECO:0007669"/>
    <property type="project" value="TreeGrafter"/>
</dbReference>
<dbReference type="AlphaFoldDB" id="A0A103YGR9"/>
<keyword evidence="4" id="KW-0963">Cytoplasm</keyword>
<comment type="subunit">
    <text evidence="3">Component of the large ribosomal subunit (LSU).</text>
</comment>
<protein>
    <submittedName>
        <fullName evidence="8">Ribosomal protein L5 eukaryotic/L18 archaeal</fullName>
    </submittedName>
</protein>
<gene>
    <name evidence="8" type="ORF">Ccrd_012784</name>
</gene>
<dbReference type="InterPro" id="IPR005485">
    <property type="entry name" value="Rbsml_uL18_euk_arch"/>
</dbReference>
<dbReference type="GO" id="GO:0003735">
    <property type="term" value="F:structural constituent of ribosome"/>
    <property type="evidence" value="ECO:0007669"/>
    <property type="project" value="InterPro"/>
</dbReference>
<feature type="domain" description="Large ribosomal subunit protein uL18 C-terminal eukaryotes" evidence="7">
    <location>
        <begin position="144"/>
        <end position="192"/>
    </location>
</feature>
<dbReference type="InterPro" id="IPR025607">
    <property type="entry name" value="Ribosomal_uL18_C_euk"/>
</dbReference>